<dbReference type="Proteomes" id="UP001060085">
    <property type="component" value="Linkage Group LG01"/>
</dbReference>
<gene>
    <name evidence="1" type="ORF">M9H77_04481</name>
</gene>
<sequence length="335" mass="38025">MEHVQLPLANPRSMDDIKEHPLDNLLLKMSLPVTQTEVTIEEAPSTDLEAGIMICIPWLILGDFNQVLTREDKQGGLTHHLQYVHHLWDTIETCSWIDLGFSGPAFTWTNSREGEFNIMERTDRGFVITPDDLILFGEASLSQARIMADILKLFCLVSRQKINTQKSLLFTSWNTPNHTRSLLSHTFDILFTEDLGLYLELRILGSMPYGTVSGVAKPIRWILGLHGDIVVPFSFAGILSGNVSHSLRNTSSANVEVASAESYDDVIQHSGSFVDVERRKKTILENSNALAESENGRITFIVLYIILYIYIYILFNWKKKIEKCHMITPKSYIRP</sequence>
<protein>
    <submittedName>
        <fullName evidence="1">Uncharacterized protein</fullName>
    </submittedName>
</protein>
<name>A0ACC0CEM0_CATRO</name>
<keyword evidence="2" id="KW-1185">Reference proteome</keyword>
<evidence type="ECO:0000313" key="2">
    <source>
        <dbReference type="Proteomes" id="UP001060085"/>
    </source>
</evidence>
<evidence type="ECO:0000313" key="1">
    <source>
        <dbReference type="EMBL" id="KAI5683253.1"/>
    </source>
</evidence>
<organism evidence="1 2">
    <name type="scientific">Catharanthus roseus</name>
    <name type="common">Madagascar periwinkle</name>
    <name type="synonym">Vinca rosea</name>
    <dbReference type="NCBI Taxonomy" id="4058"/>
    <lineage>
        <taxon>Eukaryota</taxon>
        <taxon>Viridiplantae</taxon>
        <taxon>Streptophyta</taxon>
        <taxon>Embryophyta</taxon>
        <taxon>Tracheophyta</taxon>
        <taxon>Spermatophyta</taxon>
        <taxon>Magnoliopsida</taxon>
        <taxon>eudicotyledons</taxon>
        <taxon>Gunneridae</taxon>
        <taxon>Pentapetalae</taxon>
        <taxon>asterids</taxon>
        <taxon>lamiids</taxon>
        <taxon>Gentianales</taxon>
        <taxon>Apocynaceae</taxon>
        <taxon>Rauvolfioideae</taxon>
        <taxon>Vinceae</taxon>
        <taxon>Catharanthinae</taxon>
        <taxon>Catharanthus</taxon>
    </lineage>
</organism>
<reference evidence="2" key="1">
    <citation type="journal article" date="2023" name="Nat. Plants">
        <title>Single-cell RNA sequencing provides a high-resolution roadmap for understanding the multicellular compartmentation of specialized metabolism.</title>
        <authorList>
            <person name="Sun S."/>
            <person name="Shen X."/>
            <person name="Li Y."/>
            <person name="Li Y."/>
            <person name="Wang S."/>
            <person name="Li R."/>
            <person name="Zhang H."/>
            <person name="Shen G."/>
            <person name="Guo B."/>
            <person name="Wei J."/>
            <person name="Xu J."/>
            <person name="St-Pierre B."/>
            <person name="Chen S."/>
            <person name="Sun C."/>
        </authorList>
    </citation>
    <scope>NUCLEOTIDE SEQUENCE [LARGE SCALE GENOMIC DNA]</scope>
</reference>
<accession>A0ACC0CEM0</accession>
<comment type="caution">
    <text evidence="1">The sequence shown here is derived from an EMBL/GenBank/DDBJ whole genome shotgun (WGS) entry which is preliminary data.</text>
</comment>
<dbReference type="EMBL" id="CM044701">
    <property type="protein sequence ID" value="KAI5683253.1"/>
    <property type="molecule type" value="Genomic_DNA"/>
</dbReference>
<proteinExistence type="predicted"/>